<dbReference type="AlphaFoldDB" id="A0A2P9AN20"/>
<name>A0A2P9AN20_9HYPH</name>
<evidence type="ECO:0000313" key="2">
    <source>
        <dbReference type="Proteomes" id="UP000245698"/>
    </source>
</evidence>
<protein>
    <submittedName>
        <fullName evidence="1">Uncharacterized protein</fullName>
    </submittedName>
</protein>
<organism evidence="1 2">
    <name type="scientific">Mesorhizobium delmotii</name>
    <dbReference type="NCBI Taxonomy" id="1631247"/>
    <lineage>
        <taxon>Bacteria</taxon>
        <taxon>Pseudomonadati</taxon>
        <taxon>Pseudomonadota</taxon>
        <taxon>Alphaproteobacteria</taxon>
        <taxon>Hyphomicrobiales</taxon>
        <taxon>Phyllobacteriaceae</taxon>
        <taxon>Mesorhizobium</taxon>
    </lineage>
</organism>
<keyword evidence="2" id="KW-1185">Reference proteome</keyword>
<accession>A0A2P9AN20</accession>
<gene>
    <name evidence="1" type="ORF">BQ8482_30002</name>
</gene>
<dbReference type="Proteomes" id="UP000245698">
    <property type="component" value="Unassembled WGS sequence"/>
</dbReference>
<sequence length="40" mass="4456">MAATLSQGTIDTEALDRARVKSPVLSKMQLPFTTRMLDVY</sequence>
<proteinExistence type="predicted"/>
<evidence type="ECO:0000313" key="1">
    <source>
        <dbReference type="EMBL" id="SJM32546.1"/>
    </source>
</evidence>
<dbReference type="EMBL" id="FUIG01000037">
    <property type="protein sequence ID" value="SJM32546.1"/>
    <property type="molecule type" value="Genomic_DNA"/>
</dbReference>
<reference evidence="2" key="1">
    <citation type="submission" date="2016-12" db="EMBL/GenBank/DDBJ databases">
        <authorList>
            <person name="Brunel B."/>
        </authorList>
    </citation>
    <scope>NUCLEOTIDE SEQUENCE [LARGE SCALE GENOMIC DNA]</scope>
</reference>